<keyword evidence="2 8" id="KW-0696">RNA-directed RNA polymerase</keyword>
<dbReference type="GO" id="GO:0003968">
    <property type="term" value="F:RNA-directed RNA polymerase activity"/>
    <property type="evidence" value="ECO:0007669"/>
    <property type="project" value="UniProtKB-KW"/>
</dbReference>
<comment type="similarity">
    <text evidence="1 8">Belongs to the RdRP family.</text>
</comment>
<dbReference type="AlphaFoldDB" id="A0A9J6FWR6"/>
<dbReference type="Proteomes" id="UP000821853">
    <property type="component" value="Chromosome 2"/>
</dbReference>
<dbReference type="GO" id="GO:0030422">
    <property type="term" value="P:siRNA processing"/>
    <property type="evidence" value="ECO:0007669"/>
    <property type="project" value="TreeGrafter"/>
</dbReference>
<dbReference type="GO" id="GO:0031380">
    <property type="term" value="C:nuclear RNA-directed RNA polymerase complex"/>
    <property type="evidence" value="ECO:0007669"/>
    <property type="project" value="TreeGrafter"/>
</dbReference>
<dbReference type="OrthoDB" id="6513042at2759"/>
<name>A0A9J6FWR6_HAELO</name>
<evidence type="ECO:0000256" key="7">
    <source>
        <dbReference type="ARBA" id="ARBA00048744"/>
    </source>
</evidence>
<evidence type="ECO:0000313" key="12">
    <source>
        <dbReference type="Proteomes" id="UP000821853"/>
    </source>
</evidence>
<evidence type="ECO:0000256" key="6">
    <source>
        <dbReference type="ARBA" id="ARBA00023158"/>
    </source>
</evidence>
<protein>
    <recommendedName>
        <fullName evidence="8">RNA-dependent RNA polymerase</fullName>
        <ecNumber evidence="8">2.7.7.48</ecNumber>
    </recommendedName>
</protein>
<feature type="domain" description="RDRP C-terminal head" evidence="10">
    <location>
        <begin position="177"/>
        <end position="309"/>
    </location>
</feature>
<keyword evidence="5 8" id="KW-0694">RNA-binding</keyword>
<gene>
    <name evidence="11" type="ORF">HPB48_018077</name>
</gene>
<evidence type="ECO:0000259" key="9">
    <source>
        <dbReference type="Pfam" id="PF05183"/>
    </source>
</evidence>
<dbReference type="EC" id="2.7.7.48" evidence="8"/>
<keyword evidence="12" id="KW-1185">Reference proteome</keyword>
<comment type="catalytic activity">
    <reaction evidence="7 8">
        <text>RNA(n) + a ribonucleoside 5'-triphosphate = RNA(n+1) + diphosphate</text>
        <dbReference type="Rhea" id="RHEA:21248"/>
        <dbReference type="Rhea" id="RHEA-COMP:14527"/>
        <dbReference type="Rhea" id="RHEA-COMP:17342"/>
        <dbReference type="ChEBI" id="CHEBI:33019"/>
        <dbReference type="ChEBI" id="CHEBI:61557"/>
        <dbReference type="ChEBI" id="CHEBI:140395"/>
        <dbReference type="EC" id="2.7.7.48"/>
    </reaction>
</comment>
<dbReference type="GO" id="GO:0003723">
    <property type="term" value="F:RNA binding"/>
    <property type="evidence" value="ECO:0007669"/>
    <property type="project" value="UniProtKB-KW"/>
</dbReference>
<evidence type="ECO:0000256" key="1">
    <source>
        <dbReference type="ARBA" id="ARBA00005762"/>
    </source>
</evidence>
<evidence type="ECO:0000256" key="8">
    <source>
        <dbReference type="RuleBase" id="RU363098"/>
    </source>
</evidence>
<sequence>MQRWLLIGPSFKHWCPGSDLDGDEYIVIWEKDLFFPGENREPMTFSDTSVGAPSTGDLNEDIIQFLCKYILNDSVGVMSNAHLAWADQLARGIFDPFCLTLARKISVCLDFAKTGISEALCRSERVHWYPDFMNKRGVKPMYRSSRVLGELYRLNKTLIGSGTVTYTNSDFHSALFEYPGWQKHQEAAEKAKSTYAWLMSQILNQHGIESEAEVVTGVINSVSRYNKSKQDKSSVETLVARQYRALVATMRQQFLADVEAACQVDQGSGDKKSTLLEMASAWYVVTSTSVWREENSLGLPWCIPENLLLLLRERGDGSLVQRPPAHSLLVAKIDTHCSDGSAGDVAFDMLCKWAQSEELLQDGAKGDSRVCKSCLKRTFEEFALGGKSLEEEPASSRDETSSGVELAEKTAGCHVAGFLRHLAAAPTELSVCTGCSSDSRQAHTLTLAALHCYSQLVISRDVCCFGLPCDADHDWAQEVQESDPIRINVSTAGIV</sequence>
<dbReference type="InterPro" id="IPR057596">
    <property type="entry name" value="RDRP_core"/>
</dbReference>
<dbReference type="EMBL" id="JABSTR010000004">
    <property type="protein sequence ID" value="KAH9366508.1"/>
    <property type="molecule type" value="Genomic_DNA"/>
</dbReference>
<dbReference type="PANTHER" id="PTHR23079">
    <property type="entry name" value="RNA-DEPENDENT RNA POLYMERASE"/>
    <property type="match status" value="1"/>
</dbReference>
<proteinExistence type="inferred from homology"/>
<evidence type="ECO:0000256" key="4">
    <source>
        <dbReference type="ARBA" id="ARBA00022695"/>
    </source>
</evidence>
<evidence type="ECO:0000256" key="2">
    <source>
        <dbReference type="ARBA" id="ARBA00022484"/>
    </source>
</evidence>
<evidence type="ECO:0000313" key="11">
    <source>
        <dbReference type="EMBL" id="KAH9366508.1"/>
    </source>
</evidence>
<dbReference type="InterPro" id="IPR058752">
    <property type="entry name" value="RDRP_C_head"/>
</dbReference>
<dbReference type="VEuPathDB" id="VectorBase:HLOH_049900"/>
<evidence type="ECO:0000259" key="10">
    <source>
        <dbReference type="Pfam" id="PF26253"/>
    </source>
</evidence>
<reference evidence="11 12" key="1">
    <citation type="journal article" date="2020" name="Cell">
        <title>Large-Scale Comparative Analyses of Tick Genomes Elucidate Their Genetic Diversity and Vector Capacities.</title>
        <authorList>
            <consortium name="Tick Genome and Microbiome Consortium (TIGMIC)"/>
            <person name="Jia N."/>
            <person name="Wang J."/>
            <person name="Shi W."/>
            <person name="Du L."/>
            <person name="Sun Y."/>
            <person name="Zhan W."/>
            <person name="Jiang J.F."/>
            <person name="Wang Q."/>
            <person name="Zhang B."/>
            <person name="Ji P."/>
            <person name="Bell-Sakyi L."/>
            <person name="Cui X.M."/>
            <person name="Yuan T.T."/>
            <person name="Jiang B.G."/>
            <person name="Yang W.F."/>
            <person name="Lam T.T."/>
            <person name="Chang Q.C."/>
            <person name="Ding S.J."/>
            <person name="Wang X.J."/>
            <person name="Zhu J.G."/>
            <person name="Ruan X.D."/>
            <person name="Zhao L."/>
            <person name="Wei J.T."/>
            <person name="Ye R.Z."/>
            <person name="Que T.C."/>
            <person name="Du C.H."/>
            <person name="Zhou Y.H."/>
            <person name="Cheng J.X."/>
            <person name="Dai P.F."/>
            <person name="Guo W.B."/>
            <person name="Han X.H."/>
            <person name="Huang E.J."/>
            <person name="Li L.F."/>
            <person name="Wei W."/>
            <person name="Gao Y.C."/>
            <person name="Liu J.Z."/>
            <person name="Shao H.Z."/>
            <person name="Wang X."/>
            <person name="Wang C.C."/>
            <person name="Yang T.C."/>
            <person name="Huo Q.B."/>
            <person name="Li W."/>
            <person name="Chen H.Y."/>
            <person name="Chen S.E."/>
            <person name="Zhou L.G."/>
            <person name="Ni X.B."/>
            <person name="Tian J.H."/>
            <person name="Sheng Y."/>
            <person name="Liu T."/>
            <person name="Pan Y.S."/>
            <person name="Xia L.Y."/>
            <person name="Li J."/>
            <person name="Zhao F."/>
            <person name="Cao W.C."/>
        </authorList>
    </citation>
    <scope>NUCLEOTIDE SEQUENCE [LARGE SCALE GENOMIC DNA]</scope>
    <source>
        <strain evidence="11">HaeL-2018</strain>
    </source>
</reference>
<keyword evidence="6" id="KW-0943">RNA-mediated gene silencing</keyword>
<dbReference type="InterPro" id="IPR007855">
    <property type="entry name" value="RDRP"/>
</dbReference>
<organism evidence="11 12">
    <name type="scientific">Haemaphysalis longicornis</name>
    <name type="common">Bush tick</name>
    <dbReference type="NCBI Taxonomy" id="44386"/>
    <lineage>
        <taxon>Eukaryota</taxon>
        <taxon>Metazoa</taxon>
        <taxon>Ecdysozoa</taxon>
        <taxon>Arthropoda</taxon>
        <taxon>Chelicerata</taxon>
        <taxon>Arachnida</taxon>
        <taxon>Acari</taxon>
        <taxon>Parasitiformes</taxon>
        <taxon>Ixodida</taxon>
        <taxon>Ixodoidea</taxon>
        <taxon>Ixodidae</taxon>
        <taxon>Haemaphysalinae</taxon>
        <taxon>Haemaphysalis</taxon>
    </lineage>
</organism>
<evidence type="ECO:0000256" key="5">
    <source>
        <dbReference type="ARBA" id="ARBA00022884"/>
    </source>
</evidence>
<keyword evidence="3 8" id="KW-0808">Transferase</keyword>
<dbReference type="Pfam" id="PF05183">
    <property type="entry name" value="RdRP"/>
    <property type="match status" value="1"/>
</dbReference>
<accession>A0A9J6FWR6</accession>
<comment type="caution">
    <text evidence="11">The sequence shown here is derived from an EMBL/GenBank/DDBJ whole genome shotgun (WGS) entry which is preliminary data.</text>
</comment>
<dbReference type="Pfam" id="PF26253">
    <property type="entry name" value="RdRP_head"/>
    <property type="match status" value="1"/>
</dbReference>
<dbReference type="PANTHER" id="PTHR23079:SF55">
    <property type="entry name" value="RNA-DIRECTED RNA POLYMERASE"/>
    <property type="match status" value="1"/>
</dbReference>
<feature type="domain" description="RDRP core" evidence="9">
    <location>
        <begin position="14"/>
        <end position="153"/>
    </location>
</feature>
<keyword evidence="4 8" id="KW-0548">Nucleotidyltransferase</keyword>
<evidence type="ECO:0000256" key="3">
    <source>
        <dbReference type="ARBA" id="ARBA00022679"/>
    </source>
</evidence>